<proteinExistence type="predicted"/>
<keyword evidence="2" id="KW-0479">Metal-binding</keyword>
<evidence type="ECO:0000256" key="4">
    <source>
        <dbReference type="ARBA" id="ARBA00022771"/>
    </source>
</evidence>
<evidence type="ECO:0000313" key="11">
    <source>
        <dbReference type="Proteomes" id="UP000230423"/>
    </source>
</evidence>
<evidence type="ECO:0000256" key="8">
    <source>
        <dbReference type="SAM" id="MobiDB-lite"/>
    </source>
</evidence>
<dbReference type="GO" id="GO:0005634">
    <property type="term" value="C:nucleus"/>
    <property type="evidence" value="ECO:0007669"/>
    <property type="project" value="UniProtKB-SubCell"/>
</dbReference>
<name>A0A2G9T762_TELCI</name>
<dbReference type="PANTHER" id="PTHR16515">
    <property type="entry name" value="PR DOMAIN ZINC FINGER PROTEIN"/>
    <property type="match status" value="1"/>
</dbReference>
<dbReference type="AlphaFoldDB" id="A0A2G9T762"/>
<dbReference type="SUPFAM" id="SSF57667">
    <property type="entry name" value="beta-beta-alpha zinc fingers"/>
    <property type="match status" value="1"/>
</dbReference>
<reference evidence="10 11" key="1">
    <citation type="submission" date="2015-09" db="EMBL/GenBank/DDBJ databases">
        <title>Draft genome of the parasitic nematode Teladorsagia circumcincta isolate WARC Sus (inbred).</title>
        <authorList>
            <person name="Mitreva M."/>
        </authorList>
    </citation>
    <scope>NUCLEOTIDE SEQUENCE [LARGE SCALE GENOMIC DNA]</scope>
    <source>
        <strain evidence="10 11">S</strain>
    </source>
</reference>
<keyword evidence="4 7" id="KW-0863">Zinc-finger</keyword>
<dbReference type="EMBL" id="KZ407763">
    <property type="protein sequence ID" value="PIO53718.1"/>
    <property type="molecule type" value="Genomic_DNA"/>
</dbReference>
<evidence type="ECO:0000256" key="2">
    <source>
        <dbReference type="ARBA" id="ARBA00022723"/>
    </source>
</evidence>
<dbReference type="Pfam" id="PF00096">
    <property type="entry name" value="zf-C2H2"/>
    <property type="match status" value="1"/>
</dbReference>
<sequence>EHELSEVDRHSPSSSDLTDGMMPHDVDEDQMDQSMDDTLLDQSIDSIEDLKPGYQCRFCPTRFDERHQLNLHYTSCHRDKPQYTCDVCHTIFAVKRELSTHMRTHSGEQPHTAGCCPIALIPANKYICQYLVPQRIPTWLPFRGWALEPA</sequence>
<keyword evidence="3" id="KW-0677">Repeat</keyword>
<evidence type="ECO:0000256" key="3">
    <source>
        <dbReference type="ARBA" id="ARBA00022737"/>
    </source>
</evidence>
<keyword evidence="5" id="KW-0862">Zinc</keyword>
<evidence type="ECO:0000256" key="7">
    <source>
        <dbReference type="PROSITE-ProRule" id="PRU00042"/>
    </source>
</evidence>
<dbReference type="FunFam" id="3.30.160.60:FF:000446">
    <property type="entry name" value="Zinc finger protein"/>
    <property type="match status" value="1"/>
</dbReference>
<dbReference type="Gene3D" id="3.30.160.60">
    <property type="entry name" value="Classic Zinc Finger"/>
    <property type="match status" value="1"/>
</dbReference>
<dbReference type="GO" id="GO:0000122">
    <property type="term" value="P:negative regulation of transcription by RNA polymerase II"/>
    <property type="evidence" value="ECO:0007669"/>
    <property type="project" value="UniProtKB-ARBA"/>
</dbReference>
<evidence type="ECO:0000256" key="6">
    <source>
        <dbReference type="ARBA" id="ARBA00023242"/>
    </source>
</evidence>
<comment type="subcellular location">
    <subcellularLocation>
        <location evidence="1">Nucleus</location>
    </subcellularLocation>
</comment>
<dbReference type="InterPro" id="IPR050331">
    <property type="entry name" value="Zinc_finger"/>
</dbReference>
<feature type="domain" description="C2H2-type" evidence="9">
    <location>
        <begin position="54"/>
        <end position="82"/>
    </location>
</feature>
<dbReference type="PANTHER" id="PTHR16515:SF49">
    <property type="entry name" value="GASTRULA ZINC FINGER PROTEIN XLCGF49.1-LIKE-RELATED"/>
    <property type="match status" value="1"/>
</dbReference>
<dbReference type="PROSITE" id="PS00028">
    <property type="entry name" value="ZINC_FINGER_C2H2_1"/>
    <property type="match status" value="2"/>
</dbReference>
<protein>
    <submittedName>
        <fullName evidence="10">Zinc finger, C2H2 type</fullName>
    </submittedName>
</protein>
<feature type="compositionally biased region" description="Basic and acidic residues" evidence="8">
    <location>
        <begin position="1"/>
        <end position="11"/>
    </location>
</feature>
<evidence type="ECO:0000256" key="5">
    <source>
        <dbReference type="ARBA" id="ARBA00022833"/>
    </source>
</evidence>
<keyword evidence="6" id="KW-0539">Nucleus</keyword>
<evidence type="ECO:0000256" key="1">
    <source>
        <dbReference type="ARBA" id="ARBA00004123"/>
    </source>
</evidence>
<dbReference type="OrthoDB" id="427030at2759"/>
<dbReference type="InterPro" id="IPR036236">
    <property type="entry name" value="Znf_C2H2_sf"/>
</dbReference>
<evidence type="ECO:0000313" key="10">
    <source>
        <dbReference type="EMBL" id="PIO53718.1"/>
    </source>
</evidence>
<keyword evidence="11" id="KW-1185">Reference proteome</keyword>
<feature type="domain" description="C2H2-type" evidence="9">
    <location>
        <begin position="83"/>
        <end position="110"/>
    </location>
</feature>
<gene>
    <name evidence="10" type="ORF">TELCIR_24937</name>
</gene>
<feature type="region of interest" description="Disordered" evidence="8">
    <location>
        <begin position="1"/>
        <end position="29"/>
    </location>
</feature>
<organism evidence="10 11">
    <name type="scientific">Teladorsagia circumcincta</name>
    <name type="common">Brown stomach worm</name>
    <name type="synonym">Ostertagia circumcincta</name>
    <dbReference type="NCBI Taxonomy" id="45464"/>
    <lineage>
        <taxon>Eukaryota</taxon>
        <taxon>Metazoa</taxon>
        <taxon>Ecdysozoa</taxon>
        <taxon>Nematoda</taxon>
        <taxon>Chromadorea</taxon>
        <taxon>Rhabditida</taxon>
        <taxon>Rhabditina</taxon>
        <taxon>Rhabditomorpha</taxon>
        <taxon>Strongyloidea</taxon>
        <taxon>Trichostrongylidae</taxon>
        <taxon>Teladorsagia</taxon>
    </lineage>
</organism>
<dbReference type="Proteomes" id="UP000230423">
    <property type="component" value="Unassembled WGS sequence"/>
</dbReference>
<accession>A0A2G9T762</accession>
<dbReference type="PROSITE" id="PS50157">
    <property type="entry name" value="ZINC_FINGER_C2H2_2"/>
    <property type="match status" value="2"/>
</dbReference>
<evidence type="ECO:0000259" key="9">
    <source>
        <dbReference type="PROSITE" id="PS50157"/>
    </source>
</evidence>
<feature type="non-terminal residue" evidence="10">
    <location>
        <position position="1"/>
    </location>
</feature>
<dbReference type="InterPro" id="IPR013087">
    <property type="entry name" value="Znf_C2H2_type"/>
</dbReference>
<dbReference type="SMART" id="SM00355">
    <property type="entry name" value="ZnF_C2H2"/>
    <property type="match status" value="2"/>
</dbReference>
<dbReference type="GO" id="GO:0008270">
    <property type="term" value="F:zinc ion binding"/>
    <property type="evidence" value="ECO:0007669"/>
    <property type="project" value="UniProtKB-KW"/>
</dbReference>